<evidence type="ECO:0000313" key="3">
    <source>
        <dbReference type="Proteomes" id="UP000629025"/>
    </source>
</evidence>
<keyword evidence="3" id="KW-1185">Reference proteome</keyword>
<dbReference type="CDD" id="cd13602">
    <property type="entry name" value="PBP2_TRAP_BpDctp6_7"/>
    <property type="match status" value="1"/>
</dbReference>
<dbReference type="EMBL" id="BMIJ01000004">
    <property type="protein sequence ID" value="GGB94468.1"/>
    <property type="molecule type" value="Genomic_DNA"/>
</dbReference>
<accession>A0ABQ1KD99</accession>
<keyword evidence="1" id="KW-0732">Signal</keyword>
<dbReference type="Proteomes" id="UP000629025">
    <property type="component" value="Unassembled WGS sequence"/>
</dbReference>
<dbReference type="NCBIfam" id="NF037995">
    <property type="entry name" value="TRAP_S1"/>
    <property type="match status" value="1"/>
</dbReference>
<reference evidence="3" key="1">
    <citation type="journal article" date="2019" name="Int. J. Syst. Evol. Microbiol.">
        <title>The Global Catalogue of Microorganisms (GCM) 10K type strain sequencing project: providing services to taxonomists for standard genome sequencing and annotation.</title>
        <authorList>
            <consortium name="The Broad Institute Genomics Platform"/>
            <consortium name="The Broad Institute Genome Sequencing Center for Infectious Disease"/>
            <person name="Wu L."/>
            <person name="Ma J."/>
        </authorList>
    </citation>
    <scope>NUCLEOTIDE SEQUENCE [LARGE SCALE GENOMIC DNA]</scope>
    <source>
        <strain evidence="3">CGMCC 1.15341</strain>
    </source>
</reference>
<dbReference type="InterPro" id="IPR018389">
    <property type="entry name" value="DctP_fam"/>
</dbReference>
<evidence type="ECO:0000313" key="2">
    <source>
        <dbReference type="EMBL" id="GGB94468.1"/>
    </source>
</evidence>
<dbReference type="Gene3D" id="3.40.190.170">
    <property type="entry name" value="Bacterial extracellular solute-binding protein, family 7"/>
    <property type="match status" value="1"/>
</dbReference>
<sequence length="348" mass="38143">MAILKIAFQNKKKDEHNTTQQRENIMTSKKLLAAALLIGGIAASTAQAEKWHMPTPYGDANLPTQIAYEFAEEVKAKTDGAMDITVHSGASLVEHPEIPRAVKTGQVQLGEVFIGIMGNTHPVFKHDNIPFLATTYEQAETLWQAAKPEVEKQLAKEGMMLLYSVPWPAQSLYTKIPVTSLADLKGLKMRAYSPSTSRLADLMGTTPTTIQVPEIPQAFSTGIIDAMITSPSTGANGQAWDYLNHYTSINAWIPKNMVVVNTRAFKRLDKGIQDALQEAAANAESKGWNGVRVKATEDTQILADHGISVSEPSEQLVNELKQIGDVMIGEWKEEAPEEVSAILSKYNQ</sequence>
<comment type="caution">
    <text evidence="2">The sequence shown here is derived from an EMBL/GenBank/DDBJ whole genome shotgun (WGS) entry which is preliminary data.</text>
</comment>
<gene>
    <name evidence="2" type="ORF">GCM10011352_20660</name>
</gene>
<dbReference type="InterPro" id="IPR038404">
    <property type="entry name" value="TRAP_DctP_sf"/>
</dbReference>
<name>A0ABQ1KD99_9GAMM</name>
<organism evidence="2 3">
    <name type="scientific">Marinobacterium zhoushanense</name>
    <dbReference type="NCBI Taxonomy" id="1679163"/>
    <lineage>
        <taxon>Bacteria</taxon>
        <taxon>Pseudomonadati</taxon>
        <taxon>Pseudomonadota</taxon>
        <taxon>Gammaproteobacteria</taxon>
        <taxon>Oceanospirillales</taxon>
        <taxon>Oceanospirillaceae</taxon>
        <taxon>Marinobacterium</taxon>
    </lineage>
</organism>
<proteinExistence type="predicted"/>
<dbReference type="PANTHER" id="PTHR33376:SF4">
    <property type="entry name" value="SIALIC ACID-BINDING PERIPLASMIC PROTEIN SIAP"/>
    <property type="match status" value="1"/>
</dbReference>
<protein>
    <submittedName>
        <fullName evidence="2">Exported protein</fullName>
    </submittedName>
</protein>
<dbReference type="Pfam" id="PF03480">
    <property type="entry name" value="DctP"/>
    <property type="match status" value="1"/>
</dbReference>
<dbReference type="PANTHER" id="PTHR33376">
    <property type="match status" value="1"/>
</dbReference>
<evidence type="ECO:0000256" key="1">
    <source>
        <dbReference type="ARBA" id="ARBA00022729"/>
    </source>
</evidence>